<evidence type="ECO:0000313" key="6">
    <source>
        <dbReference type="Proteomes" id="UP001597460"/>
    </source>
</evidence>
<comment type="subcellular location">
    <subcellularLocation>
        <location evidence="1">Membrane</location>
    </subcellularLocation>
</comment>
<keyword evidence="3" id="KW-0812">Transmembrane</keyword>
<proteinExistence type="predicted"/>
<feature type="domain" description="Bacterial surface antigen (D15)" evidence="4">
    <location>
        <begin position="96"/>
        <end position="348"/>
    </location>
</feature>
<evidence type="ECO:0000259" key="4">
    <source>
        <dbReference type="Pfam" id="PF01103"/>
    </source>
</evidence>
<reference evidence="6" key="1">
    <citation type="journal article" date="2019" name="Int. J. Syst. Evol. Microbiol.">
        <title>The Global Catalogue of Microorganisms (GCM) 10K type strain sequencing project: providing services to taxonomists for standard genome sequencing and annotation.</title>
        <authorList>
            <consortium name="The Broad Institute Genomics Platform"/>
            <consortium name="The Broad Institute Genome Sequencing Center for Infectious Disease"/>
            <person name="Wu L."/>
            <person name="Ma J."/>
        </authorList>
    </citation>
    <scope>NUCLEOTIDE SEQUENCE [LARGE SCALE GENOMIC DNA]</scope>
    <source>
        <strain evidence="6">KCTC 52042</strain>
    </source>
</reference>
<keyword evidence="2 3" id="KW-0472">Membrane</keyword>
<comment type="caution">
    <text evidence="5">The sequence shown here is derived from an EMBL/GenBank/DDBJ whole genome shotgun (WGS) entry which is preliminary data.</text>
</comment>
<gene>
    <name evidence="5" type="ORF">ACFSVN_12020</name>
</gene>
<dbReference type="Gene3D" id="2.40.160.50">
    <property type="entry name" value="membrane protein fhac: a member of the omp85/tpsb transporter family"/>
    <property type="match status" value="1"/>
</dbReference>
<dbReference type="EMBL" id="JBHULI010000025">
    <property type="protein sequence ID" value="MFD2533170.1"/>
    <property type="molecule type" value="Genomic_DNA"/>
</dbReference>
<accession>A0ABW5JN31</accession>
<evidence type="ECO:0000256" key="1">
    <source>
        <dbReference type="ARBA" id="ARBA00004370"/>
    </source>
</evidence>
<dbReference type="RefSeq" id="WP_390302967.1">
    <property type="nucleotide sequence ID" value="NZ_JBHULI010000025.1"/>
</dbReference>
<sequence length="394" mass="44179">MKDHQHFRLPALTLVLIVAVISLTTSLNAQSTSEPSPAVTDSVELALLPALAYNSDWGLVGGGIMSRYSYKNEIKPFHSYFTVFALASTNGLFASSFFFDKPQVFGSDQRLSFSAFVSRFFQNQYYGIGSYNKIDLEPEGNPEYYLYESFTSEIELILRRPIADLNNGSTLDVYGILNTNYRTPLGENDGKLIVQDRPAGIDGAHTISLGSGLIWENRDNEFDPSTGSYANVGFQVANEVIGSGYNYITVEGDLRGYIPFHFVRDITFANRLSFIHTYGSLPYWKLADLGGEETMRGYPENRFLDDNVIFLNTELRTWLWEFPEYNIKLGGTLFADIGRTFSNGAALNNIFNDLKYTLGFGGNSSFFNENFILRGDVGFSEEGYGVYFTAGYMF</sequence>
<name>A0ABW5JN31_9BACT</name>
<evidence type="ECO:0000256" key="2">
    <source>
        <dbReference type="ARBA" id="ARBA00023136"/>
    </source>
</evidence>
<organism evidence="5 6">
    <name type="scientific">Gracilimonas halophila</name>
    <dbReference type="NCBI Taxonomy" id="1834464"/>
    <lineage>
        <taxon>Bacteria</taxon>
        <taxon>Pseudomonadati</taxon>
        <taxon>Balneolota</taxon>
        <taxon>Balneolia</taxon>
        <taxon>Balneolales</taxon>
        <taxon>Balneolaceae</taxon>
        <taxon>Gracilimonas</taxon>
    </lineage>
</organism>
<evidence type="ECO:0000313" key="5">
    <source>
        <dbReference type="EMBL" id="MFD2533170.1"/>
    </source>
</evidence>
<keyword evidence="3" id="KW-1133">Transmembrane helix</keyword>
<keyword evidence="6" id="KW-1185">Reference proteome</keyword>
<dbReference type="Proteomes" id="UP001597460">
    <property type="component" value="Unassembled WGS sequence"/>
</dbReference>
<evidence type="ECO:0000256" key="3">
    <source>
        <dbReference type="SAM" id="Phobius"/>
    </source>
</evidence>
<dbReference type="InterPro" id="IPR000184">
    <property type="entry name" value="Bac_surfAg_D15"/>
</dbReference>
<dbReference type="Pfam" id="PF01103">
    <property type="entry name" value="Omp85"/>
    <property type="match status" value="1"/>
</dbReference>
<protein>
    <submittedName>
        <fullName evidence="5">BamA/TamA family outer membrane protein</fullName>
    </submittedName>
</protein>
<feature type="transmembrane region" description="Helical" evidence="3">
    <location>
        <begin position="45"/>
        <end position="65"/>
    </location>
</feature>
<feature type="transmembrane region" description="Helical" evidence="3">
    <location>
        <begin position="77"/>
        <end position="99"/>
    </location>
</feature>